<organism evidence="2 3">
    <name type="scientific">Haloarcula mannanilytica</name>
    <dbReference type="NCBI Taxonomy" id="2509225"/>
    <lineage>
        <taxon>Archaea</taxon>
        <taxon>Methanobacteriati</taxon>
        <taxon>Methanobacteriota</taxon>
        <taxon>Stenosarchaea group</taxon>
        <taxon>Halobacteria</taxon>
        <taxon>Halobacteriales</taxon>
        <taxon>Haloarculaceae</taxon>
        <taxon>Haloarcula</taxon>
    </lineage>
</organism>
<protein>
    <submittedName>
        <fullName evidence="2">Uncharacterized protein</fullName>
    </submittedName>
</protein>
<evidence type="ECO:0000313" key="3">
    <source>
        <dbReference type="Proteomes" id="UP000304382"/>
    </source>
</evidence>
<sequence length="144" mass="15711">MSYGTDTGATPRTKVVESPAEKSAVRPRTEYRVRCPDCNFSKRYDSYADATSHQRRHSCPHCDRMLGLSEVTRRTPDDSLDAAEAVAAAQQVRHALIQDGPAPSVSRILEEMGRDSGGYPLGDGPKELSAHQAARQLLTDGVEV</sequence>
<comment type="caution">
    <text evidence="2">The sequence shown here is derived from an EMBL/GenBank/DDBJ whole genome shotgun (WGS) entry which is preliminary data.</text>
</comment>
<evidence type="ECO:0000313" key="2">
    <source>
        <dbReference type="EMBL" id="GCF14617.1"/>
    </source>
</evidence>
<dbReference type="AlphaFoldDB" id="A0A4C2ELW1"/>
<gene>
    <name evidence="2" type="ORF">Harman_25520</name>
</gene>
<accession>A0A4C2ELW1</accession>
<reference evidence="2 3" key="1">
    <citation type="submission" date="2019-02" db="EMBL/GenBank/DDBJ databases">
        <title>Haloarcula mannanilyticum sp. nov., a mannan degrading haloarchaeon isolated from commercial salt.</title>
        <authorList>
            <person name="Enomoto S."/>
            <person name="Shimane Y."/>
            <person name="Kamekura M."/>
            <person name="Ito T."/>
            <person name="Moriya O."/>
            <person name="Ihara K."/>
            <person name="Takahashi-Ando N."/>
            <person name="Fukushima Y."/>
            <person name="Yoshida Y."/>
            <person name="Usama R."/>
            <person name="Takai K."/>
            <person name="Minegishi H."/>
        </authorList>
    </citation>
    <scope>NUCLEOTIDE SEQUENCE [LARGE SCALE GENOMIC DNA]</scope>
    <source>
        <strain evidence="2 3">MD130-1</strain>
    </source>
</reference>
<dbReference type="Proteomes" id="UP000304382">
    <property type="component" value="Unassembled WGS sequence"/>
</dbReference>
<feature type="compositionally biased region" description="Polar residues" evidence="1">
    <location>
        <begin position="1"/>
        <end position="10"/>
    </location>
</feature>
<name>A0A4C2ELW1_9EURY</name>
<feature type="region of interest" description="Disordered" evidence="1">
    <location>
        <begin position="1"/>
        <end position="28"/>
    </location>
</feature>
<proteinExistence type="predicted"/>
<feature type="compositionally biased region" description="Basic and acidic residues" evidence="1">
    <location>
        <begin position="19"/>
        <end position="28"/>
    </location>
</feature>
<evidence type="ECO:0000256" key="1">
    <source>
        <dbReference type="SAM" id="MobiDB-lite"/>
    </source>
</evidence>
<keyword evidence="3" id="KW-1185">Reference proteome</keyword>
<dbReference type="EMBL" id="BIXZ01000004">
    <property type="protein sequence ID" value="GCF14617.1"/>
    <property type="molecule type" value="Genomic_DNA"/>
</dbReference>